<comment type="caution">
    <text evidence="1">The sequence shown here is derived from an EMBL/GenBank/DDBJ whole genome shotgun (WGS) entry which is preliminary data.</text>
</comment>
<sequence>MYDHVAYQVSDAATRPEAGFSLGEEGESGHHTRASVQIDSLLICSARLEDTLSLPHLTNQFGWLEMTSRLPLSSRSAAASGNTYASASRLLGSTCCVL</sequence>
<evidence type="ECO:0000313" key="2">
    <source>
        <dbReference type="Proteomes" id="UP000324222"/>
    </source>
</evidence>
<evidence type="ECO:0000313" key="1">
    <source>
        <dbReference type="EMBL" id="MPC82557.1"/>
    </source>
</evidence>
<reference evidence="1 2" key="1">
    <citation type="submission" date="2019-05" db="EMBL/GenBank/DDBJ databases">
        <title>Another draft genome of Portunus trituberculatus and its Hox gene families provides insights of decapod evolution.</title>
        <authorList>
            <person name="Jeong J.-H."/>
            <person name="Song I."/>
            <person name="Kim S."/>
            <person name="Choi T."/>
            <person name="Kim D."/>
            <person name="Ryu S."/>
            <person name="Kim W."/>
        </authorList>
    </citation>
    <scope>NUCLEOTIDE SEQUENCE [LARGE SCALE GENOMIC DNA]</scope>
    <source>
        <tissue evidence="1">Muscle</tissue>
    </source>
</reference>
<dbReference type="Proteomes" id="UP000324222">
    <property type="component" value="Unassembled WGS sequence"/>
</dbReference>
<accession>A0A5B7ILL8</accession>
<gene>
    <name evidence="1" type="ORF">E2C01_077230</name>
</gene>
<name>A0A5B7ILL8_PORTR</name>
<dbReference type="AlphaFoldDB" id="A0A5B7ILL8"/>
<proteinExistence type="predicted"/>
<protein>
    <submittedName>
        <fullName evidence="1">Uncharacterized protein</fullName>
    </submittedName>
</protein>
<organism evidence="1 2">
    <name type="scientific">Portunus trituberculatus</name>
    <name type="common">Swimming crab</name>
    <name type="synonym">Neptunus trituberculatus</name>
    <dbReference type="NCBI Taxonomy" id="210409"/>
    <lineage>
        <taxon>Eukaryota</taxon>
        <taxon>Metazoa</taxon>
        <taxon>Ecdysozoa</taxon>
        <taxon>Arthropoda</taxon>
        <taxon>Crustacea</taxon>
        <taxon>Multicrustacea</taxon>
        <taxon>Malacostraca</taxon>
        <taxon>Eumalacostraca</taxon>
        <taxon>Eucarida</taxon>
        <taxon>Decapoda</taxon>
        <taxon>Pleocyemata</taxon>
        <taxon>Brachyura</taxon>
        <taxon>Eubrachyura</taxon>
        <taxon>Portunoidea</taxon>
        <taxon>Portunidae</taxon>
        <taxon>Portuninae</taxon>
        <taxon>Portunus</taxon>
    </lineage>
</organism>
<dbReference type="EMBL" id="VSRR010060119">
    <property type="protein sequence ID" value="MPC82557.1"/>
    <property type="molecule type" value="Genomic_DNA"/>
</dbReference>
<keyword evidence="2" id="KW-1185">Reference proteome</keyword>